<evidence type="ECO:0000313" key="5">
    <source>
        <dbReference type="EMBL" id="KXV75620.1"/>
    </source>
</evidence>
<gene>
    <name evidence="5" type="ORF">AD954_14545</name>
</gene>
<feature type="domain" description="TonB-dependent receptor plug" evidence="4">
    <location>
        <begin position="93"/>
        <end position="184"/>
    </location>
</feature>
<keyword evidence="1" id="KW-0998">Cell outer membrane</keyword>
<dbReference type="InterPro" id="IPR039426">
    <property type="entry name" value="TonB-dep_rcpt-like"/>
</dbReference>
<dbReference type="AlphaFoldDB" id="A0A149V5V2"/>
<dbReference type="PATRIC" id="fig|178900.7.peg.3137"/>
<dbReference type="Pfam" id="PF07715">
    <property type="entry name" value="Plug"/>
    <property type="match status" value="1"/>
</dbReference>
<accession>A0A149V5V2</accession>
<evidence type="ECO:0000259" key="4">
    <source>
        <dbReference type="Pfam" id="PF07715"/>
    </source>
</evidence>
<evidence type="ECO:0000256" key="2">
    <source>
        <dbReference type="SAM" id="MobiDB-lite"/>
    </source>
</evidence>
<sequence>MGHVVSPRPVRRGRSPFIVALLCASAFTTTAHAAPSAKPTPSKDAAHRASPVTPPITPAGSPQKLIGHKTTEAHGEEHLQVIASHTDPMGRALTASQGSITAKELRLRPVYRVGQLLESVPGLVVTAHSGEGKANQYLLRGFNLDHGTDLASFVDDIPVNEPTHAHGQGYTDVNFLMPELAQGIDADFSHLRQFRVIL</sequence>
<keyword evidence="1" id="KW-1134">Transmembrane beta strand</keyword>
<keyword evidence="3" id="KW-0732">Signal</keyword>
<dbReference type="InterPro" id="IPR012910">
    <property type="entry name" value="Plug_dom"/>
</dbReference>
<evidence type="ECO:0000313" key="6">
    <source>
        <dbReference type="Proteomes" id="UP000075462"/>
    </source>
</evidence>
<organism evidence="5 6">
    <name type="scientific">Acetobacter cerevisiae</name>
    <dbReference type="NCBI Taxonomy" id="178900"/>
    <lineage>
        <taxon>Bacteria</taxon>
        <taxon>Pseudomonadati</taxon>
        <taxon>Pseudomonadota</taxon>
        <taxon>Alphaproteobacteria</taxon>
        <taxon>Acetobacterales</taxon>
        <taxon>Acetobacteraceae</taxon>
        <taxon>Acetobacter</taxon>
    </lineage>
</organism>
<comment type="subcellular location">
    <subcellularLocation>
        <location evidence="1">Cell outer membrane</location>
        <topology evidence="1">Multi-pass membrane protein</topology>
    </subcellularLocation>
</comment>
<keyword evidence="1" id="KW-0813">Transport</keyword>
<feature type="chain" id="PRO_5007557157" description="TonB-dependent receptor plug domain-containing protein" evidence="3">
    <location>
        <begin position="34"/>
        <end position="198"/>
    </location>
</feature>
<dbReference type="SUPFAM" id="SSF56935">
    <property type="entry name" value="Porins"/>
    <property type="match status" value="1"/>
</dbReference>
<reference evidence="5 6" key="1">
    <citation type="submission" date="2015-06" db="EMBL/GenBank/DDBJ databases">
        <title>Improved classification and identification of acetic acid bacteria using matrix-assisted laser desorption/ionization time-of-flight mass spectrometry; Gluconobacter nephelii and Gluconobacter uchimurae are later heterotypic synonyms of Gluconobacter japonicus and Gluconobacter oxydans, respectively.</title>
        <authorList>
            <person name="Li L."/>
            <person name="Cleenwerck I."/>
            <person name="De Vuyst L."/>
            <person name="Vandamme P."/>
        </authorList>
    </citation>
    <scope>NUCLEOTIDE SEQUENCE [LARGE SCALE GENOMIC DNA]</scope>
    <source>
        <strain evidence="5 6">LMG 1545</strain>
    </source>
</reference>
<name>A0A149V5V2_9PROT</name>
<feature type="signal peptide" evidence="3">
    <location>
        <begin position="1"/>
        <end position="33"/>
    </location>
</feature>
<protein>
    <recommendedName>
        <fullName evidence="4">TonB-dependent receptor plug domain-containing protein</fullName>
    </recommendedName>
</protein>
<evidence type="ECO:0000256" key="1">
    <source>
        <dbReference type="PROSITE-ProRule" id="PRU01360"/>
    </source>
</evidence>
<dbReference type="OrthoDB" id="99480at2"/>
<comment type="similarity">
    <text evidence="1">Belongs to the TonB-dependent receptor family.</text>
</comment>
<dbReference type="InterPro" id="IPR037066">
    <property type="entry name" value="Plug_dom_sf"/>
</dbReference>
<keyword evidence="1" id="KW-0472">Membrane</keyword>
<dbReference type="Proteomes" id="UP000075462">
    <property type="component" value="Unassembled WGS sequence"/>
</dbReference>
<comment type="caution">
    <text evidence="5">The sequence shown here is derived from an EMBL/GenBank/DDBJ whole genome shotgun (WGS) entry which is preliminary data.</text>
</comment>
<feature type="region of interest" description="Disordered" evidence="2">
    <location>
        <begin position="32"/>
        <end position="62"/>
    </location>
</feature>
<keyword evidence="1" id="KW-0812">Transmembrane</keyword>
<dbReference type="GO" id="GO:0009279">
    <property type="term" value="C:cell outer membrane"/>
    <property type="evidence" value="ECO:0007669"/>
    <property type="project" value="UniProtKB-SubCell"/>
</dbReference>
<dbReference type="PROSITE" id="PS52016">
    <property type="entry name" value="TONB_DEPENDENT_REC_3"/>
    <property type="match status" value="1"/>
</dbReference>
<proteinExistence type="inferred from homology"/>
<evidence type="ECO:0000256" key="3">
    <source>
        <dbReference type="SAM" id="SignalP"/>
    </source>
</evidence>
<dbReference type="Gene3D" id="2.170.130.10">
    <property type="entry name" value="TonB-dependent receptor, plug domain"/>
    <property type="match status" value="1"/>
</dbReference>
<dbReference type="EMBL" id="LIAA01000097">
    <property type="protein sequence ID" value="KXV75620.1"/>
    <property type="molecule type" value="Genomic_DNA"/>
</dbReference>